<dbReference type="Proteomes" id="UP000557392">
    <property type="component" value="Unassembled WGS sequence"/>
</dbReference>
<accession>A0A7W6NYB6</accession>
<dbReference type="PANTHER" id="PTHR43133">
    <property type="entry name" value="RNA POLYMERASE ECF-TYPE SIGMA FACTO"/>
    <property type="match status" value="1"/>
</dbReference>
<comment type="caution">
    <text evidence="6">The sequence shown here is derived from an EMBL/GenBank/DDBJ whole genome shotgun (WGS) entry which is preliminary data.</text>
</comment>
<name>A0A7W6NYB6_9SPHN</name>
<dbReference type="InterPro" id="IPR036388">
    <property type="entry name" value="WH-like_DNA-bd_sf"/>
</dbReference>
<dbReference type="AlphaFoldDB" id="A0A7W6NYB6"/>
<dbReference type="InterPro" id="IPR013249">
    <property type="entry name" value="RNA_pol_sigma70_r4_t2"/>
</dbReference>
<dbReference type="SUPFAM" id="SSF88659">
    <property type="entry name" value="Sigma3 and sigma4 domains of RNA polymerase sigma factors"/>
    <property type="match status" value="1"/>
</dbReference>
<keyword evidence="7" id="KW-1185">Reference proteome</keyword>
<reference evidence="6 7" key="1">
    <citation type="submission" date="2020-08" db="EMBL/GenBank/DDBJ databases">
        <title>Genomic Encyclopedia of Type Strains, Phase IV (KMG-IV): sequencing the most valuable type-strain genomes for metagenomic binning, comparative biology and taxonomic classification.</title>
        <authorList>
            <person name="Goeker M."/>
        </authorList>
    </citation>
    <scope>NUCLEOTIDE SEQUENCE [LARGE SCALE GENOMIC DNA]</scope>
    <source>
        <strain evidence="6 7">DSM 101806</strain>
    </source>
</reference>
<protein>
    <submittedName>
        <fullName evidence="6">RNA polymerase sigma-70 factor (ECF subfamily)</fullName>
    </submittedName>
</protein>
<evidence type="ECO:0000256" key="2">
    <source>
        <dbReference type="ARBA" id="ARBA00023015"/>
    </source>
</evidence>
<evidence type="ECO:0000256" key="4">
    <source>
        <dbReference type="ARBA" id="ARBA00023163"/>
    </source>
</evidence>
<dbReference type="SUPFAM" id="SSF88946">
    <property type="entry name" value="Sigma2 domain of RNA polymerase sigma factors"/>
    <property type="match status" value="1"/>
</dbReference>
<evidence type="ECO:0000313" key="7">
    <source>
        <dbReference type="Proteomes" id="UP000557392"/>
    </source>
</evidence>
<dbReference type="GO" id="GO:0006352">
    <property type="term" value="P:DNA-templated transcription initiation"/>
    <property type="evidence" value="ECO:0007669"/>
    <property type="project" value="InterPro"/>
</dbReference>
<dbReference type="Pfam" id="PF08281">
    <property type="entry name" value="Sigma70_r4_2"/>
    <property type="match status" value="1"/>
</dbReference>
<dbReference type="PANTHER" id="PTHR43133:SF63">
    <property type="entry name" value="RNA POLYMERASE SIGMA FACTOR FECI-RELATED"/>
    <property type="match status" value="1"/>
</dbReference>
<dbReference type="InterPro" id="IPR014284">
    <property type="entry name" value="RNA_pol_sigma-70_dom"/>
</dbReference>
<evidence type="ECO:0000256" key="3">
    <source>
        <dbReference type="ARBA" id="ARBA00023082"/>
    </source>
</evidence>
<dbReference type="EMBL" id="JACIEH010000002">
    <property type="protein sequence ID" value="MBB4099414.1"/>
    <property type="molecule type" value="Genomic_DNA"/>
</dbReference>
<organism evidence="6 7">
    <name type="scientific">Sphingomonas kyeonggiensis</name>
    <dbReference type="NCBI Taxonomy" id="1268553"/>
    <lineage>
        <taxon>Bacteria</taxon>
        <taxon>Pseudomonadati</taxon>
        <taxon>Pseudomonadota</taxon>
        <taxon>Alphaproteobacteria</taxon>
        <taxon>Sphingomonadales</taxon>
        <taxon>Sphingomonadaceae</taxon>
        <taxon>Sphingomonas</taxon>
    </lineage>
</organism>
<keyword evidence="3" id="KW-0731">Sigma factor</keyword>
<evidence type="ECO:0000313" key="6">
    <source>
        <dbReference type="EMBL" id="MBB4099414.1"/>
    </source>
</evidence>
<keyword evidence="4" id="KW-0804">Transcription</keyword>
<dbReference type="Gene3D" id="1.10.1740.10">
    <property type="match status" value="1"/>
</dbReference>
<dbReference type="GO" id="GO:0016987">
    <property type="term" value="F:sigma factor activity"/>
    <property type="evidence" value="ECO:0007669"/>
    <property type="project" value="UniProtKB-KW"/>
</dbReference>
<dbReference type="RefSeq" id="WP_307120497.1">
    <property type="nucleotide sequence ID" value="NZ_JACIEH010000002.1"/>
</dbReference>
<dbReference type="NCBIfam" id="TIGR02937">
    <property type="entry name" value="sigma70-ECF"/>
    <property type="match status" value="1"/>
</dbReference>
<comment type="similarity">
    <text evidence="1">Belongs to the sigma-70 factor family. ECF subfamily.</text>
</comment>
<keyword evidence="2" id="KW-0805">Transcription regulation</keyword>
<dbReference type="Gene3D" id="1.10.10.10">
    <property type="entry name" value="Winged helix-like DNA-binding domain superfamily/Winged helix DNA-binding domain"/>
    <property type="match status" value="1"/>
</dbReference>
<feature type="domain" description="RNA polymerase sigma factor 70 region 4 type 2" evidence="5">
    <location>
        <begin position="120"/>
        <end position="172"/>
    </location>
</feature>
<evidence type="ECO:0000256" key="1">
    <source>
        <dbReference type="ARBA" id="ARBA00010641"/>
    </source>
</evidence>
<proteinExistence type="inferred from homology"/>
<sequence>MAQIGFDHLDRDAAVRAWFCEEVLPLEGALLRFIRRNWPTADDATDLMHDVYELAITGARTAIPQNTPGYLFTVARNHLINRAKRARIVSFDLVADLEAVAAGIDMFEAERQLHARDALRRVQAGMEKLSPRVREIVLLRKVEGLDVAETSQRLGIGKDAVNHQLAMGMKALADHMLGGAGKIVRRRYTARRTGRGEA</sequence>
<dbReference type="InterPro" id="IPR039425">
    <property type="entry name" value="RNA_pol_sigma-70-like"/>
</dbReference>
<dbReference type="InterPro" id="IPR013325">
    <property type="entry name" value="RNA_pol_sigma_r2"/>
</dbReference>
<evidence type="ECO:0000259" key="5">
    <source>
        <dbReference type="Pfam" id="PF08281"/>
    </source>
</evidence>
<gene>
    <name evidence="6" type="ORF">GGR46_002978</name>
</gene>
<dbReference type="GO" id="GO:0003677">
    <property type="term" value="F:DNA binding"/>
    <property type="evidence" value="ECO:0007669"/>
    <property type="project" value="InterPro"/>
</dbReference>
<dbReference type="InterPro" id="IPR013324">
    <property type="entry name" value="RNA_pol_sigma_r3/r4-like"/>
</dbReference>